<organism evidence="2 3">
    <name type="scientific">Eleusine coracana subsp. coracana</name>
    <dbReference type="NCBI Taxonomy" id="191504"/>
    <lineage>
        <taxon>Eukaryota</taxon>
        <taxon>Viridiplantae</taxon>
        <taxon>Streptophyta</taxon>
        <taxon>Embryophyta</taxon>
        <taxon>Tracheophyta</taxon>
        <taxon>Spermatophyta</taxon>
        <taxon>Magnoliopsida</taxon>
        <taxon>Liliopsida</taxon>
        <taxon>Poales</taxon>
        <taxon>Poaceae</taxon>
        <taxon>PACMAD clade</taxon>
        <taxon>Chloridoideae</taxon>
        <taxon>Cynodonteae</taxon>
        <taxon>Eleusininae</taxon>
        <taxon>Eleusine</taxon>
    </lineage>
</organism>
<comment type="caution">
    <text evidence="2">The sequence shown here is derived from an EMBL/GenBank/DDBJ whole genome shotgun (WGS) entry which is preliminary data.</text>
</comment>
<name>A0AAV5E020_ELECO</name>
<sequence length="140" mass="14574">MEVETVVKAAVSSVLVMSAAGDEFTADDLAAADQLVQLSVSGGGEEEACSSSALSSPRSVNNTDGGWWRRRETMRIMRGWWIGGRGSGTGWCRSSTPPRGRWSASPIMQAATMAASGRAPAGTGSGWGIDELSNPLLGLN</sequence>
<feature type="compositionally biased region" description="Low complexity" evidence="1">
    <location>
        <begin position="49"/>
        <end position="59"/>
    </location>
</feature>
<protein>
    <submittedName>
        <fullName evidence="2">Uncharacterized protein</fullName>
    </submittedName>
</protein>
<accession>A0AAV5E020</accession>
<dbReference type="Proteomes" id="UP001054889">
    <property type="component" value="Unassembled WGS sequence"/>
</dbReference>
<dbReference type="AlphaFoldDB" id="A0AAV5E020"/>
<evidence type="ECO:0000313" key="3">
    <source>
        <dbReference type="Proteomes" id="UP001054889"/>
    </source>
</evidence>
<evidence type="ECO:0000313" key="2">
    <source>
        <dbReference type="EMBL" id="GJN15490.1"/>
    </source>
</evidence>
<reference evidence="2" key="2">
    <citation type="submission" date="2021-12" db="EMBL/GenBank/DDBJ databases">
        <title>Resequencing data analysis of finger millet.</title>
        <authorList>
            <person name="Hatakeyama M."/>
            <person name="Aluri S."/>
            <person name="Balachadran M.T."/>
            <person name="Sivarajan S.R."/>
            <person name="Poveda L."/>
            <person name="Shimizu-Inatsugi R."/>
            <person name="Schlapbach R."/>
            <person name="Sreeman S.M."/>
            <person name="Shimizu K.K."/>
        </authorList>
    </citation>
    <scope>NUCLEOTIDE SEQUENCE</scope>
</reference>
<dbReference type="EMBL" id="BQKI01000072">
    <property type="protein sequence ID" value="GJN15490.1"/>
    <property type="molecule type" value="Genomic_DNA"/>
</dbReference>
<feature type="region of interest" description="Disordered" evidence="1">
    <location>
        <begin position="45"/>
        <end position="64"/>
    </location>
</feature>
<reference evidence="2" key="1">
    <citation type="journal article" date="2018" name="DNA Res.">
        <title>Multiple hybrid de novo genome assembly of finger millet, an orphan allotetraploid crop.</title>
        <authorList>
            <person name="Hatakeyama M."/>
            <person name="Aluri S."/>
            <person name="Balachadran M.T."/>
            <person name="Sivarajan S.R."/>
            <person name="Patrignani A."/>
            <person name="Gruter S."/>
            <person name="Poveda L."/>
            <person name="Shimizu-Inatsugi R."/>
            <person name="Baeten J."/>
            <person name="Francoijs K.J."/>
            <person name="Nataraja K.N."/>
            <person name="Reddy Y.A.N."/>
            <person name="Phadnis S."/>
            <person name="Ravikumar R.L."/>
            <person name="Schlapbach R."/>
            <person name="Sreeman S.M."/>
            <person name="Shimizu K.K."/>
        </authorList>
    </citation>
    <scope>NUCLEOTIDE SEQUENCE</scope>
</reference>
<gene>
    <name evidence="2" type="primary">gb02411</name>
    <name evidence="2" type="ORF">PR202_gb02411</name>
</gene>
<evidence type="ECO:0000256" key="1">
    <source>
        <dbReference type="SAM" id="MobiDB-lite"/>
    </source>
</evidence>
<proteinExistence type="predicted"/>
<keyword evidence="3" id="KW-1185">Reference proteome</keyword>